<dbReference type="InterPro" id="IPR050171">
    <property type="entry name" value="MFS_Transporters"/>
</dbReference>
<keyword evidence="2" id="KW-0813">Transport</keyword>
<feature type="transmembrane region" description="Helical" evidence="7">
    <location>
        <begin position="382"/>
        <end position="405"/>
    </location>
</feature>
<keyword evidence="3" id="KW-1003">Cell membrane</keyword>
<dbReference type="Pfam" id="PF07690">
    <property type="entry name" value="MFS_1"/>
    <property type="match status" value="1"/>
</dbReference>
<evidence type="ECO:0000313" key="9">
    <source>
        <dbReference type="Proteomes" id="UP000199323"/>
    </source>
</evidence>
<dbReference type="AlphaFoldDB" id="A0A1I2LBS7"/>
<organism evidence="8 9">
    <name type="scientific">Actinacidiphila alni</name>
    <dbReference type="NCBI Taxonomy" id="380248"/>
    <lineage>
        <taxon>Bacteria</taxon>
        <taxon>Bacillati</taxon>
        <taxon>Actinomycetota</taxon>
        <taxon>Actinomycetes</taxon>
        <taxon>Kitasatosporales</taxon>
        <taxon>Streptomycetaceae</taxon>
        <taxon>Actinacidiphila</taxon>
    </lineage>
</organism>
<evidence type="ECO:0000256" key="3">
    <source>
        <dbReference type="ARBA" id="ARBA00022475"/>
    </source>
</evidence>
<dbReference type="OrthoDB" id="5379144at2"/>
<sequence length="428" mass="42463">MTAAVPPAVSADPPLGHSSRWPPPVRALIWGTLIARAAGFAYPFLAYRLAGIGHSPATAGLVLAAFGVGWFGGQVVAGWATDQYGYRATLLGASLAGAGAMPLLALGTGPAWLLTVATIAGAAYDAPRPAVSAALTDLVDNPQMRARVSGWRLAAINVGAAATGGIGGLLADRVGYLALCTANAASFIVFAAVAVPRLAPRSTRRGAGVSAAEAGRAALRDRRLWLLCASSLMAMTCAVGLMSALPMMMAHSGLSSAAYGWTQVVDGVMVLALSPVLTPVLSRLAGRPGPLLRAQAISSLVLGAGMGSAGLAQSTVGFSLAVTAGVPGEIALYIVATEIVTVIAPPFAIGTYHGAFGAVFAGAVVLAPLLAGWSMAVGGNALAGAAVVACGAAGALLCIPLRAALMTAPSARAAPAEHPQPVSVPAAD</sequence>
<comment type="subcellular location">
    <subcellularLocation>
        <location evidence="1">Cell membrane</location>
        <topology evidence="1">Multi-pass membrane protein</topology>
    </subcellularLocation>
</comment>
<evidence type="ECO:0000256" key="7">
    <source>
        <dbReference type="SAM" id="Phobius"/>
    </source>
</evidence>
<evidence type="ECO:0000256" key="1">
    <source>
        <dbReference type="ARBA" id="ARBA00004651"/>
    </source>
</evidence>
<proteinExistence type="predicted"/>
<feature type="transmembrane region" description="Helical" evidence="7">
    <location>
        <begin position="330"/>
        <end position="349"/>
    </location>
</feature>
<dbReference type="GO" id="GO:0005886">
    <property type="term" value="C:plasma membrane"/>
    <property type="evidence" value="ECO:0007669"/>
    <property type="project" value="UniProtKB-SubCell"/>
</dbReference>
<feature type="transmembrane region" description="Helical" evidence="7">
    <location>
        <begin position="356"/>
        <end position="376"/>
    </location>
</feature>
<dbReference type="PANTHER" id="PTHR23517">
    <property type="entry name" value="RESISTANCE PROTEIN MDTM, PUTATIVE-RELATED-RELATED"/>
    <property type="match status" value="1"/>
</dbReference>
<keyword evidence="6 7" id="KW-0472">Membrane</keyword>
<dbReference type="Proteomes" id="UP000199323">
    <property type="component" value="Unassembled WGS sequence"/>
</dbReference>
<protein>
    <submittedName>
        <fullName evidence="8">Major Facilitator Superfamily protein</fullName>
    </submittedName>
</protein>
<dbReference type="EMBL" id="FONG01000027">
    <property type="protein sequence ID" value="SFF74526.1"/>
    <property type="molecule type" value="Genomic_DNA"/>
</dbReference>
<dbReference type="PANTHER" id="PTHR23517:SF3">
    <property type="entry name" value="INTEGRAL MEMBRANE TRANSPORT PROTEIN"/>
    <property type="match status" value="1"/>
</dbReference>
<feature type="transmembrane region" description="Helical" evidence="7">
    <location>
        <begin position="100"/>
        <end position="124"/>
    </location>
</feature>
<evidence type="ECO:0000256" key="6">
    <source>
        <dbReference type="ARBA" id="ARBA00023136"/>
    </source>
</evidence>
<dbReference type="RefSeq" id="WP_093717185.1">
    <property type="nucleotide sequence ID" value="NZ_FONG01000027.1"/>
</dbReference>
<dbReference type="GO" id="GO:0022857">
    <property type="term" value="F:transmembrane transporter activity"/>
    <property type="evidence" value="ECO:0007669"/>
    <property type="project" value="InterPro"/>
</dbReference>
<feature type="transmembrane region" description="Helical" evidence="7">
    <location>
        <begin position="267"/>
        <end position="285"/>
    </location>
</feature>
<feature type="transmembrane region" description="Helical" evidence="7">
    <location>
        <begin position="297"/>
        <end position="324"/>
    </location>
</feature>
<evidence type="ECO:0000256" key="4">
    <source>
        <dbReference type="ARBA" id="ARBA00022692"/>
    </source>
</evidence>
<evidence type="ECO:0000256" key="5">
    <source>
        <dbReference type="ARBA" id="ARBA00022989"/>
    </source>
</evidence>
<feature type="transmembrane region" description="Helical" evidence="7">
    <location>
        <begin position="27"/>
        <end position="47"/>
    </location>
</feature>
<dbReference type="InterPro" id="IPR036259">
    <property type="entry name" value="MFS_trans_sf"/>
</dbReference>
<reference evidence="8 9" key="1">
    <citation type="submission" date="2016-10" db="EMBL/GenBank/DDBJ databases">
        <authorList>
            <person name="de Groot N.N."/>
        </authorList>
    </citation>
    <scope>NUCLEOTIDE SEQUENCE [LARGE SCALE GENOMIC DNA]</scope>
    <source>
        <strain evidence="8 9">CGMCC 4.3510</strain>
    </source>
</reference>
<feature type="transmembrane region" description="Helical" evidence="7">
    <location>
        <begin position="151"/>
        <end position="170"/>
    </location>
</feature>
<keyword evidence="9" id="KW-1185">Reference proteome</keyword>
<accession>A0A1I2LBS7</accession>
<dbReference type="Gene3D" id="1.20.1250.20">
    <property type="entry name" value="MFS general substrate transporter like domains"/>
    <property type="match status" value="1"/>
</dbReference>
<gene>
    <name evidence="8" type="ORF">SAMN05216251_1276</name>
</gene>
<evidence type="ECO:0000313" key="8">
    <source>
        <dbReference type="EMBL" id="SFF74526.1"/>
    </source>
</evidence>
<dbReference type="InterPro" id="IPR011701">
    <property type="entry name" value="MFS"/>
</dbReference>
<feature type="transmembrane region" description="Helical" evidence="7">
    <location>
        <begin position="176"/>
        <end position="195"/>
    </location>
</feature>
<keyword evidence="5 7" id="KW-1133">Transmembrane helix</keyword>
<dbReference type="STRING" id="380248.SAMN05216251_1276"/>
<feature type="transmembrane region" description="Helical" evidence="7">
    <location>
        <begin position="59"/>
        <end position="80"/>
    </location>
</feature>
<evidence type="ECO:0000256" key="2">
    <source>
        <dbReference type="ARBA" id="ARBA00022448"/>
    </source>
</evidence>
<name>A0A1I2LBS7_9ACTN</name>
<feature type="transmembrane region" description="Helical" evidence="7">
    <location>
        <begin position="224"/>
        <end position="247"/>
    </location>
</feature>
<keyword evidence="4 7" id="KW-0812">Transmembrane</keyword>
<dbReference type="SUPFAM" id="SSF103473">
    <property type="entry name" value="MFS general substrate transporter"/>
    <property type="match status" value="1"/>
</dbReference>